<evidence type="ECO:0000313" key="2">
    <source>
        <dbReference type="Proteomes" id="UP000053477"/>
    </source>
</evidence>
<name>A0A0H2RDS2_9AGAM</name>
<evidence type="ECO:0000313" key="1">
    <source>
        <dbReference type="EMBL" id="KLO09697.1"/>
    </source>
</evidence>
<gene>
    <name evidence="1" type="ORF">SCHPADRAFT_1000069</name>
</gene>
<dbReference type="Proteomes" id="UP000053477">
    <property type="component" value="Unassembled WGS sequence"/>
</dbReference>
<sequence>MDVPNDALVEVTNLSSLPNEILVSIVDLFLEALDTPDIEVRQKEVTKLCSVCPKLREAILGCPKYWTTISSALRRRHLMQTYLTRSAGRDINIVLLDKDGSEACESLMDVATQDCDRWNSFSLTLSKVTSKGGFMDPREQRRLFNQSLPGLDYVLIYLQLPRLRNLRVHFGTSPSVFTPDFFTTWSFPGLQSMDLMNIAPKITPHSLTSFSLVFCNGNDSISLPLLQRFLAESTSIEKLSFSFEGEKYRRTAMPRRDVLANIRSLRLKIEESSTHAIHIVLRAFALPNLNELAIAASFNTERTFHGPPMAEVNSWKSDILLLHESFYRVSSLSLTLIGLGRKRDGVLSPLCTRFTNLKHFSLETNLVVVIVGAEGDAAEWPLQPLETIQFRECETLDVPWLRDFSSFLKRKGHWVDLHKLRIEKCDKLKRHEVLDVVPQEKLEWAEKRSAPKETFSEEPVPRSVPVDHLVGVEPLDEWDIGWDGEEPFDDDMFVEQDIFEG</sequence>
<organism evidence="1 2">
    <name type="scientific">Schizopora paradoxa</name>
    <dbReference type="NCBI Taxonomy" id="27342"/>
    <lineage>
        <taxon>Eukaryota</taxon>
        <taxon>Fungi</taxon>
        <taxon>Dikarya</taxon>
        <taxon>Basidiomycota</taxon>
        <taxon>Agaricomycotina</taxon>
        <taxon>Agaricomycetes</taxon>
        <taxon>Hymenochaetales</taxon>
        <taxon>Schizoporaceae</taxon>
        <taxon>Schizopora</taxon>
    </lineage>
</organism>
<reference evidence="1 2" key="1">
    <citation type="submission" date="2015-04" db="EMBL/GenBank/DDBJ databases">
        <title>Complete genome sequence of Schizopora paradoxa KUC8140, a cosmopolitan wood degrader in East Asia.</title>
        <authorList>
            <consortium name="DOE Joint Genome Institute"/>
            <person name="Min B."/>
            <person name="Park H."/>
            <person name="Jang Y."/>
            <person name="Kim J.-J."/>
            <person name="Kim K.H."/>
            <person name="Pangilinan J."/>
            <person name="Lipzen A."/>
            <person name="Riley R."/>
            <person name="Grigoriev I.V."/>
            <person name="Spatafora J.W."/>
            <person name="Choi I.-G."/>
        </authorList>
    </citation>
    <scope>NUCLEOTIDE SEQUENCE [LARGE SCALE GENOMIC DNA]</scope>
    <source>
        <strain evidence="1 2">KUC8140</strain>
    </source>
</reference>
<protein>
    <recommendedName>
        <fullName evidence="3">F-box domain-containing protein</fullName>
    </recommendedName>
</protein>
<keyword evidence="2" id="KW-1185">Reference proteome</keyword>
<dbReference type="EMBL" id="KQ086047">
    <property type="protein sequence ID" value="KLO09697.1"/>
    <property type="molecule type" value="Genomic_DNA"/>
</dbReference>
<evidence type="ECO:0008006" key="3">
    <source>
        <dbReference type="Google" id="ProtNLM"/>
    </source>
</evidence>
<dbReference type="AlphaFoldDB" id="A0A0H2RDS2"/>
<dbReference type="OrthoDB" id="2616303at2759"/>
<dbReference type="InParanoid" id="A0A0H2RDS2"/>
<proteinExistence type="predicted"/>
<accession>A0A0H2RDS2</accession>
<dbReference type="SUPFAM" id="SSF52047">
    <property type="entry name" value="RNI-like"/>
    <property type="match status" value="1"/>
</dbReference>